<gene>
    <name evidence="2" type="ORF">RR48_00423</name>
</gene>
<dbReference type="InParanoid" id="A0A0N1IQM0"/>
<dbReference type="Proteomes" id="UP000053240">
    <property type="component" value="Unassembled WGS sequence"/>
</dbReference>
<dbReference type="EMBL" id="LADJ01035259">
    <property type="protein sequence ID" value="KPJ21285.1"/>
    <property type="molecule type" value="Genomic_DNA"/>
</dbReference>
<keyword evidence="3" id="KW-1185">Reference proteome</keyword>
<feature type="region of interest" description="Disordered" evidence="1">
    <location>
        <begin position="12"/>
        <end position="56"/>
    </location>
</feature>
<feature type="compositionally biased region" description="Basic residues" evidence="1">
    <location>
        <begin position="15"/>
        <end position="28"/>
    </location>
</feature>
<protein>
    <submittedName>
        <fullName evidence="2">Uncharacterized protein</fullName>
    </submittedName>
</protein>
<evidence type="ECO:0000313" key="3">
    <source>
        <dbReference type="Proteomes" id="UP000053240"/>
    </source>
</evidence>
<proteinExistence type="predicted"/>
<feature type="compositionally biased region" description="Low complexity" evidence="1">
    <location>
        <begin position="29"/>
        <end position="44"/>
    </location>
</feature>
<evidence type="ECO:0000256" key="1">
    <source>
        <dbReference type="SAM" id="MobiDB-lite"/>
    </source>
</evidence>
<accession>A0A0N1IQM0</accession>
<organism evidence="2 3">
    <name type="scientific">Papilio machaon</name>
    <name type="common">Old World swallowtail butterfly</name>
    <dbReference type="NCBI Taxonomy" id="76193"/>
    <lineage>
        <taxon>Eukaryota</taxon>
        <taxon>Metazoa</taxon>
        <taxon>Ecdysozoa</taxon>
        <taxon>Arthropoda</taxon>
        <taxon>Hexapoda</taxon>
        <taxon>Insecta</taxon>
        <taxon>Pterygota</taxon>
        <taxon>Neoptera</taxon>
        <taxon>Endopterygota</taxon>
        <taxon>Lepidoptera</taxon>
        <taxon>Glossata</taxon>
        <taxon>Ditrysia</taxon>
        <taxon>Papilionoidea</taxon>
        <taxon>Papilionidae</taxon>
        <taxon>Papilioninae</taxon>
        <taxon>Papilio</taxon>
    </lineage>
</organism>
<name>A0A0N1IQM0_PAPMA</name>
<comment type="caution">
    <text evidence="2">The sequence shown here is derived from an EMBL/GenBank/DDBJ whole genome shotgun (WGS) entry which is preliminary data.</text>
</comment>
<sequence length="74" mass="7988">MKENIVMLHISEKYKSKKRSSPGKRKAARGAYTARGATSAAGSRLGNMPVPRSNTAVSLNTRPGVFKTSKLNLI</sequence>
<dbReference type="AlphaFoldDB" id="A0A0N1IQM0"/>
<evidence type="ECO:0000313" key="2">
    <source>
        <dbReference type="EMBL" id="KPJ21285.1"/>
    </source>
</evidence>
<reference evidence="2 3" key="1">
    <citation type="journal article" date="2015" name="Nat. Commun.">
        <title>Outbred genome sequencing and CRISPR/Cas9 gene editing in butterflies.</title>
        <authorList>
            <person name="Li X."/>
            <person name="Fan D."/>
            <person name="Zhang W."/>
            <person name="Liu G."/>
            <person name="Zhang L."/>
            <person name="Zhao L."/>
            <person name="Fang X."/>
            <person name="Chen L."/>
            <person name="Dong Y."/>
            <person name="Chen Y."/>
            <person name="Ding Y."/>
            <person name="Zhao R."/>
            <person name="Feng M."/>
            <person name="Zhu Y."/>
            <person name="Feng Y."/>
            <person name="Jiang X."/>
            <person name="Zhu D."/>
            <person name="Xiang H."/>
            <person name="Feng X."/>
            <person name="Li S."/>
            <person name="Wang J."/>
            <person name="Zhang G."/>
            <person name="Kronforst M.R."/>
            <person name="Wang W."/>
        </authorList>
    </citation>
    <scope>NUCLEOTIDE SEQUENCE [LARGE SCALE GENOMIC DNA]</scope>
    <source>
        <strain evidence="2">Ya'a_city_454_Pm</strain>
        <tissue evidence="2">Whole body</tissue>
    </source>
</reference>